<keyword evidence="5 12" id="KW-0812">Transmembrane</keyword>
<dbReference type="PANTHER" id="PTHR48043:SF159">
    <property type="entry name" value="EG:EG0003.4 PROTEIN-RELATED"/>
    <property type="match status" value="1"/>
</dbReference>
<evidence type="ECO:0000256" key="2">
    <source>
        <dbReference type="ARBA" id="ARBA00009995"/>
    </source>
</evidence>
<evidence type="ECO:0000256" key="6">
    <source>
        <dbReference type="ARBA" id="ARBA00022824"/>
    </source>
</evidence>
<proteinExistence type="evidence at transcript level"/>
<evidence type="ECO:0000256" key="5">
    <source>
        <dbReference type="ARBA" id="ARBA00022692"/>
    </source>
</evidence>
<dbReference type="InterPro" id="IPR050271">
    <property type="entry name" value="UDP-glycosyltransferase"/>
</dbReference>
<evidence type="ECO:0000256" key="8">
    <source>
        <dbReference type="ARBA" id="ARBA00023136"/>
    </source>
</evidence>
<dbReference type="SUPFAM" id="SSF53756">
    <property type="entry name" value="UDP-Glycosyltransferase/glycogen phosphorylase"/>
    <property type="match status" value="1"/>
</dbReference>
<dbReference type="EMBL" id="MT012596">
    <property type="protein sequence ID" value="QPA18378.1"/>
    <property type="molecule type" value="mRNA"/>
</dbReference>
<dbReference type="EC" id="2.4.1.17" evidence="12"/>
<evidence type="ECO:0000256" key="1">
    <source>
        <dbReference type="ARBA" id="ARBA00004240"/>
    </source>
</evidence>
<keyword evidence="7 12" id="KW-1133">Transmembrane helix</keyword>
<reference evidence="13" key="2">
    <citation type="journal article" name="BMC Genomics">
        <title>Host plant adaptation in the polyphagous whitefly, Trialeurodes vaporariorum, is associated with transcriptional plasticity and altered sensitivity to insecticides.</title>
        <authorList>
            <person name="Pym A."/>
            <person name="Singh K.S."/>
            <person name="Nordgren A."/>
            <person name="Davies T.G.E."/>
            <person name="Zimmer C.T."/>
            <person name="Elias J."/>
            <person name="Slater R."/>
            <person name="Bass C."/>
        </authorList>
    </citation>
    <scope>NUCLEOTIDE SEQUENCE</scope>
</reference>
<comment type="subcellular location">
    <subcellularLocation>
        <location evidence="10">Endomembrane system</location>
        <topology evidence="10">Single-pass type I membrane protein</topology>
    </subcellularLocation>
    <subcellularLocation>
        <location evidence="1">Endoplasmic reticulum</location>
    </subcellularLocation>
    <subcellularLocation>
        <location evidence="12">Membrane</location>
        <topology evidence="12">Single-pass membrane protein</topology>
    </subcellularLocation>
</comment>
<accession>A0A873P521</accession>
<dbReference type="InterPro" id="IPR035595">
    <property type="entry name" value="UDP_glycos_trans_CS"/>
</dbReference>
<evidence type="ECO:0000256" key="7">
    <source>
        <dbReference type="ARBA" id="ARBA00022989"/>
    </source>
</evidence>
<sequence length="530" mass="60842">MVQIIILAILLQASRIDAYKILVLYPFPSFSHQQPMMVLTEGLVKRGHQVFSVTPNGMSGLGENYTYVDMSFSYKYLSPDNKDKIFNMHRQIGKWEFFTDNLRPLARLPGYQYQSEEFEKFRRQVEKKQLEFDVVIGANIFMPYVCGMSRYLGGKKAPPIISFTTFAIDYIHEYSLGNPFHASYTPSTFDAYNYPMYFWEKMENWFSYLYLTSSTKSLMEQGSRDFFRETYGSEYEALIDNCYSNVSLSMITSNLIYFYPRLLAPNIIELGPLHIAETPQKLPQSLQEWCDGAEKGVIYFSLGGNMRSKNLEPVIQSNFVRVFKELPAGYRVLWKWELEGKVPGQSDNVLTQQWVPQQSLLAHPKIKLFIMQGGLQSYQEAVHYGVPTVGIPWFSDQEASVAHMVNFGLGARLRPQDLYSHEKIKKAIETVLLEESYSKNMKRRSALSRDFTSNSLNKAIFWVEHVARHGGASHLRPSTADSTLFEYFCLDIITTILVLCLTIVLLILSIVKMIRSVLASSPSLKIKKTS</sequence>
<evidence type="ECO:0000256" key="9">
    <source>
        <dbReference type="ARBA" id="ARBA00023180"/>
    </source>
</evidence>
<keyword evidence="9" id="KW-0325">Glycoprotein</keyword>
<feature type="signal peptide" evidence="12">
    <location>
        <begin position="1"/>
        <end position="18"/>
    </location>
</feature>
<dbReference type="Gene3D" id="3.40.50.2000">
    <property type="entry name" value="Glycogen Phosphorylase B"/>
    <property type="match status" value="2"/>
</dbReference>
<keyword evidence="3 11" id="KW-0328">Glycosyltransferase</keyword>
<feature type="chain" id="PRO_5033094526" description="UDP-glucuronosyltransferase" evidence="12">
    <location>
        <begin position="19"/>
        <end position="530"/>
    </location>
</feature>
<keyword evidence="4 11" id="KW-0808">Transferase</keyword>
<dbReference type="GO" id="GO:0005783">
    <property type="term" value="C:endoplasmic reticulum"/>
    <property type="evidence" value="ECO:0007669"/>
    <property type="project" value="UniProtKB-SubCell"/>
</dbReference>
<dbReference type="CDD" id="cd03784">
    <property type="entry name" value="GT1_Gtf-like"/>
    <property type="match status" value="1"/>
</dbReference>
<evidence type="ECO:0000256" key="11">
    <source>
        <dbReference type="RuleBase" id="RU003718"/>
    </source>
</evidence>
<keyword evidence="8 12" id="KW-0472">Membrane</keyword>
<dbReference type="InterPro" id="IPR002213">
    <property type="entry name" value="UDP_glucos_trans"/>
</dbReference>
<dbReference type="GO" id="GO:0016020">
    <property type="term" value="C:membrane"/>
    <property type="evidence" value="ECO:0007669"/>
    <property type="project" value="UniProtKB-SubCell"/>
</dbReference>
<evidence type="ECO:0000256" key="12">
    <source>
        <dbReference type="RuleBase" id="RU362059"/>
    </source>
</evidence>
<reference evidence="13" key="1">
    <citation type="submission" date="2020-01" db="EMBL/GenBank/DDBJ databases">
        <authorList>
            <person name="Pym A.M."/>
            <person name="Bass C."/>
            <person name="Singh K.S."/>
        </authorList>
    </citation>
    <scope>NUCLEOTIDE SEQUENCE</scope>
</reference>
<dbReference type="AlphaFoldDB" id="A0A873P521"/>
<evidence type="ECO:0000256" key="10">
    <source>
        <dbReference type="ARBA" id="ARBA00046288"/>
    </source>
</evidence>
<comment type="catalytic activity">
    <reaction evidence="12">
        <text>glucuronate acceptor + UDP-alpha-D-glucuronate = acceptor beta-D-glucuronoside + UDP + H(+)</text>
        <dbReference type="Rhea" id="RHEA:21032"/>
        <dbReference type="ChEBI" id="CHEBI:15378"/>
        <dbReference type="ChEBI" id="CHEBI:58052"/>
        <dbReference type="ChEBI" id="CHEBI:58223"/>
        <dbReference type="ChEBI" id="CHEBI:132367"/>
        <dbReference type="ChEBI" id="CHEBI:132368"/>
        <dbReference type="EC" id="2.4.1.17"/>
    </reaction>
</comment>
<feature type="transmembrane region" description="Helical" evidence="12">
    <location>
        <begin position="484"/>
        <end position="511"/>
    </location>
</feature>
<keyword evidence="12" id="KW-0732">Signal</keyword>
<gene>
    <name evidence="13" type="primary">UGT352R1</name>
</gene>
<dbReference type="PROSITE" id="PS00375">
    <property type="entry name" value="UDPGT"/>
    <property type="match status" value="1"/>
</dbReference>
<comment type="similarity">
    <text evidence="2 11">Belongs to the UDP-glycosyltransferase family.</text>
</comment>
<evidence type="ECO:0000256" key="3">
    <source>
        <dbReference type="ARBA" id="ARBA00022676"/>
    </source>
</evidence>
<dbReference type="FunFam" id="3.40.50.2000:FF:000050">
    <property type="entry name" value="UDP-glucuronosyltransferase"/>
    <property type="match status" value="1"/>
</dbReference>
<protein>
    <recommendedName>
        <fullName evidence="12">UDP-glucuronosyltransferase</fullName>
        <ecNumber evidence="12">2.4.1.17</ecNumber>
    </recommendedName>
</protein>
<dbReference type="Pfam" id="PF00201">
    <property type="entry name" value="UDPGT"/>
    <property type="match status" value="1"/>
</dbReference>
<evidence type="ECO:0000256" key="4">
    <source>
        <dbReference type="ARBA" id="ARBA00022679"/>
    </source>
</evidence>
<name>A0A873P521_TRIVP</name>
<dbReference type="GO" id="GO:0015020">
    <property type="term" value="F:glucuronosyltransferase activity"/>
    <property type="evidence" value="ECO:0007669"/>
    <property type="project" value="UniProtKB-EC"/>
</dbReference>
<organism evidence="13">
    <name type="scientific">Trialeurodes vaporariorum</name>
    <name type="common">Greenhouse whitefly</name>
    <name type="synonym">Aleyrodes vaporariorum</name>
    <dbReference type="NCBI Taxonomy" id="88556"/>
    <lineage>
        <taxon>Eukaryota</taxon>
        <taxon>Metazoa</taxon>
        <taxon>Ecdysozoa</taxon>
        <taxon>Arthropoda</taxon>
        <taxon>Hexapoda</taxon>
        <taxon>Insecta</taxon>
        <taxon>Pterygota</taxon>
        <taxon>Neoptera</taxon>
        <taxon>Paraneoptera</taxon>
        <taxon>Hemiptera</taxon>
        <taxon>Sternorrhyncha</taxon>
        <taxon>Aleyrodoidea</taxon>
        <taxon>Aleyrodidae</taxon>
        <taxon>Aleyrodinae</taxon>
        <taxon>Trialeurodes</taxon>
    </lineage>
</organism>
<keyword evidence="6" id="KW-0256">Endoplasmic reticulum</keyword>
<evidence type="ECO:0000313" key="13">
    <source>
        <dbReference type="EMBL" id="QPA18378.1"/>
    </source>
</evidence>
<dbReference type="PANTHER" id="PTHR48043">
    <property type="entry name" value="EG:EG0003.4 PROTEIN-RELATED"/>
    <property type="match status" value="1"/>
</dbReference>